<feature type="compositionally biased region" description="Polar residues" evidence="15">
    <location>
        <begin position="1"/>
        <end position="10"/>
    </location>
</feature>
<dbReference type="InterPro" id="IPR002921">
    <property type="entry name" value="Fungal_lipase-type"/>
</dbReference>
<dbReference type="GO" id="GO:0016298">
    <property type="term" value="F:lipase activity"/>
    <property type="evidence" value="ECO:0007669"/>
    <property type="project" value="TreeGrafter"/>
</dbReference>
<evidence type="ECO:0000256" key="15">
    <source>
        <dbReference type="SAM" id="MobiDB-lite"/>
    </source>
</evidence>
<keyword evidence="18" id="KW-1185">Reference proteome</keyword>
<evidence type="ECO:0000256" key="9">
    <source>
        <dbReference type="ARBA" id="ARBA00022963"/>
    </source>
</evidence>
<dbReference type="Proteomes" id="UP000789375">
    <property type="component" value="Unassembled WGS sequence"/>
</dbReference>
<evidence type="ECO:0000256" key="7">
    <source>
        <dbReference type="ARBA" id="ARBA00022801"/>
    </source>
</evidence>
<comment type="cofactor">
    <cofactor evidence="1">
        <name>Ca(2+)</name>
        <dbReference type="ChEBI" id="CHEBI:29108"/>
    </cofactor>
</comment>
<dbReference type="InterPro" id="IPR052214">
    <property type="entry name" value="DAG_Lipase-Related"/>
</dbReference>
<feature type="region of interest" description="Disordered" evidence="15">
    <location>
        <begin position="1"/>
        <end position="37"/>
    </location>
</feature>
<dbReference type="Gene3D" id="3.40.50.1820">
    <property type="entry name" value="alpha/beta hydrolase"/>
    <property type="match status" value="1"/>
</dbReference>
<proteinExistence type="predicted"/>
<evidence type="ECO:0000256" key="5">
    <source>
        <dbReference type="ARBA" id="ARBA00022692"/>
    </source>
</evidence>
<evidence type="ECO:0000256" key="12">
    <source>
        <dbReference type="ARBA" id="ARBA00023136"/>
    </source>
</evidence>
<evidence type="ECO:0000313" key="18">
    <source>
        <dbReference type="Proteomes" id="UP000789375"/>
    </source>
</evidence>
<dbReference type="InterPro" id="IPR029058">
    <property type="entry name" value="AB_hydrolase_fold"/>
</dbReference>
<keyword evidence="9" id="KW-0442">Lipid degradation</keyword>
<keyword evidence="8" id="KW-0106">Calcium</keyword>
<feature type="region of interest" description="Disordered" evidence="15">
    <location>
        <begin position="719"/>
        <end position="755"/>
    </location>
</feature>
<reference evidence="17" key="1">
    <citation type="submission" date="2021-06" db="EMBL/GenBank/DDBJ databases">
        <authorList>
            <person name="Kallberg Y."/>
            <person name="Tangrot J."/>
            <person name="Rosling A."/>
        </authorList>
    </citation>
    <scope>NUCLEOTIDE SEQUENCE</scope>
    <source>
        <strain evidence="17">87-6 pot B 2015</strain>
    </source>
</reference>
<accession>A0A9N8YZH2</accession>
<dbReference type="EC" id="3.1.1.116" evidence="14"/>
<evidence type="ECO:0000256" key="13">
    <source>
        <dbReference type="ARBA" id="ARBA00024531"/>
    </source>
</evidence>
<evidence type="ECO:0000313" key="17">
    <source>
        <dbReference type="EMBL" id="CAG8465991.1"/>
    </source>
</evidence>
<dbReference type="PANTHER" id="PTHR45792">
    <property type="entry name" value="DIACYLGLYCEROL LIPASE HOMOLOG-RELATED"/>
    <property type="match status" value="1"/>
</dbReference>
<keyword evidence="3" id="KW-1003">Cell membrane</keyword>
<gene>
    <name evidence="17" type="ORF">FMOSSE_LOCUS2277</name>
</gene>
<comment type="caution">
    <text evidence="17">The sequence shown here is derived from an EMBL/GenBank/DDBJ whole genome shotgun (WGS) entry which is preliminary data.</text>
</comment>
<comment type="catalytic activity">
    <reaction evidence="13">
        <text>a 1,2-diacyl-sn-glycerol + H2O = a 2-acylglycerol + a fatty acid + H(+)</text>
        <dbReference type="Rhea" id="RHEA:33275"/>
        <dbReference type="ChEBI" id="CHEBI:15377"/>
        <dbReference type="ChEBI" id="CHEBI:15378"/>
        <dbReference type="ChEBI" id="CHEBI:17389"/>
        <dbReference type="ChEBI" id="CHEBI:17815"/>
        <dbReference type="ChEBI" id="CHEBI:28868"/>
        <dbReference type="EC" id="3.1.1.116"/>
    </reaction>
    <physiologicalReaction direction="left-to-right" evidence="13">
        <dbReference type="Rhea" id="RHEA:33276"/>
    </physiologicalReaction>
</comment>
<keyword evidence="4" id="KW-0597">Phosphoprotein</keyword>
<evidence type="ECO:0000256" key="8">
    <source>
        <dbReference type="ARBA" id="ARBA00022837"/>
    </source>
</evidence>
<dbReference type="GO" id="GO:0046340">
    <property type="term" value="P:diacylglycerol catabolic process"/>
    <property type="evidence" value="ECO:0007669"/>
    <property type="project" value="TreeGrafter"/>
</dbReference>
<organism evidence="17 18">
    <name type="scientific">Funneliformis mosseae</name>
    <name type="common">Endomycorrhizal fungus</name>
    <name type="synonym">Glomus mosseae</name>
    <dbReference type="NCBI Taxonomy" id="27381"/>
    <lineage>
        <taxon>Eukaryota</taxon>
        <taxon>Fungi</taxon>
        <taxon>Fungi incertae sedis</taxon>
        <taxon>Mucoromycota</taxon>
        <taxon>Glomeromycotina</taxon>
        <taxon>Glomeromycetes</taxon>
        <taxon>Glomerales</taxon>
        <taxon>Glomeraceae</taxon>
        <taxon>Funneliformis</taxon>
    </lineage>
</organism>
<comment type="subcellular location">
    <subcellularLocation>
        <location evidence="2">Cell membrane</location>
        <topology evidence="2">Multi-pass membrane protein</topology>
    </subcellularLocation>
</comment>
<protein>
    <recommendedName>
        <fullName evidence="14">sn-1-specific diacylglycerol lipase</fullName>
        <ecNumber evidence="14">3.1.1.116</ecNumber>
    </recommendedName>
</protein>
<feature type="domain" description="Fungal lipase-type" evidence="16">
    <location>
        <begin position="473"/>
        <end position="622"/>
    </location>
</feature>
<dbReference type="GO" id="GO:0046872">
    <property type="term" value="F:metal ion binding"/>
    <property type="evidence" value="ECO:0007669"/>
    <property type="project" value="UniProtKB-KW"/>
</dbReference>
<evidence type="ECO:0000256" key="11">
    <source>
        <dbReference type="ARBA" id="ARBA00023098"/>
    </source>
</evidence>
<dbReference type="GO" id="GO:0005886">
    <property type="term" value="C:plasma membrane"/>
    <property type="evidence" value="ECO:0007669"/>
    <property type="project" value="UniProtKB-SubCell"/>
</dbReference>
<keyword evidence="10" id="KW-1133">Transmembrane helix</keyword>
<evidence type="ECO:0000256" key="14">
    <source>
        <dbReference type="ARBA" id="ARBA00026104"/>
    </source>
</evidence>
<evidence type="ECO:0000256" key="4">
    <source>
        <dbReference type="ARBA" id="ARBA00022553"/>
    </source>
</evidence>
<keyword evidence="5" id="KW-0812">Transmembrane</keyword>
<dbReference type="Pfam" id="PF01764">
    <property type="entry name" value="Lipase_3"/>
    <property type="match status" value="1"/>
</dbReference>
<evidence type="ECO:0000259" key="16">
    <source>
        <dbReference type="Pfam" id="PF01764"/>
    </source>
</evidence>
<dbReference type="AlphaFoldDB" id="A0A9N8YZH2"/>
<keyword evidence="7" id="KW-0378">Hydrolase</keyword>
<name>A0A9N8YZH2_FUNMO</name>
<dbReference type="SUPFAM" id="SSF53474">
    <property type="entry name" value="alpha/beta-Hydrolases"/>
    <property type="match status" value="1"/>
</dbReference>
<keyword evidence="6" id="KW-0479">Metal-binding</keyword>
<evidence type="ECO:0000256" key="10">
    <source>
        <dbReference type="ARBA" id="ARBA00022989"/>
    </source>
</evidence>
<sequence length="1062" mass="119614">MKFQEPSTDIQEVCSEATDDSDVDVGSLGGDSSHKTHTVSTNNVIARMSLPTQEERFLQFQPQDFPNLLMPVNPSSNNIERSLILRKDSDLAVTINRMTTASRAGLDLASLITGFALETAKLSMRAGLGIAKTVTGVISDRLVQTISRDGKCGLIDTSTTLLHHTLNITEQVALVSLEFATDTAQFAFGTTNESMTIIDTLFGTTDAAKALAEFVQLVKREFNVSYEQDDNLEDNLGAFGAFRVIKALTAWACLQYVTNSRMENEKTGWKRVKLVDLSDMYDWVHISKSETEDMKENIYDELEYLLLEDEGDEEMVIISNKSNNIVIGELTPKEEIPGFRFSMSDEKSKRLSDIYLDATKRLSNPYLEEYEFQTEDEKLFSLLHNLKRYSKFGSSAYDFKTAIIDKIPFPRFPIKSQRWKERGRLHRFSFASNTDLPFDSIVDSSHTKTPKNPSNYQPSYFIIRDHTTESIILALRGTMSIHDLIVDLTCEYEEFQLPEDVQRGIETKHKVHKGMFQVAKSLAEPGKTGVYEVLKRELEANEGYGLVLVGHSLGAGVASLLALLLASPTTRQTTVWSRLPRGRRVHAYAFATPCVMSAELSKRVRPLVTSVAYGNDVVCRLSLGHVRDLRNMVRFLGSNKQKDGEEGQETASKIIRKVLDYQSRTFFANTEEGRKDKEEFENFFWRARQDVFKHMQNEKLYPPGTVYWIIGNERKPYCDARDDDEAEGSNKEEENASDVKGNGNEKECNVNNDDDIFEKKGNITTSSGKQYIMLEIDDVSKIFEEIWFSSHMMFDHLPHMYESVLRKLKVASTSKQIRITTNNSLRLHPKFGKNQNLPIDDEFKERLKKLLHNFQAPIRYVIAYGSGVFPQQGSGAITILQEKFGAAGRMHKPIKILSDDARVRLAQSHKTDTVSANNVISRMSLPTQEERFLQFQPQDFPNLLMPVNPSSNNIERSLILRKDSDLAVTINRMTTASRAGLDLASLITGFALETAKLSMRAGLGIAKTVTGVISDRLVQTISRDGKCGLEFATDMAQFVFGTTNESMTIIDTLFGTTDAARL</sequence>
<evidence type="ECO:0000256" key="6">
    <source>
        <dbReference type="ARBA" id="ARBA00022723"/>
    </source>
</evidence>
<evidence type="ECO:0000256" key="2">
    <source>
        <dbReference type="ARBA" id="ARBA00004651"/>
    </source>
</evidence>
<evidence type="ECO:0000256" key="3">
    <source>
        <dbReference type="ARBA" id="ARBA00022475"/>
    </source>
</evidence>
<keyword evidence="12" id="KW-0472">Membrane</keyword>
<dbReference type="CDD" id="cd00519">
    <property type="entry name" value="Lipase_3"/>
    <property type="match status" value="1"/>
</dbReference>
<dbReference type="EMBL" id="CAJVPP010000292">
    <property type="protein sequence ID" value="CAG8465991.1"/>
    <property type="molecule type" value="Genomic_DNA"/>
</dbReference>
<dbReference type="PANTHER" id="PTHR45792:SF8">
    <property type="entry name" value="DIACYLGLYCEROL LIPASE-ALPHA"/>
    <property type="match status" value="1"/>
</dbReference>
<dbReference type="GO" id="GO:0019369">
    <property type="term" value="P:arachidonate metabolic process"/>
    <property type="evidence" value="ECO:0007669"/>
    <property type="project" value="TreeGrafter"/>
</dbReference>
<evidence type="ECO:0000256" key="1">
    <source>
        <dbReference type="ARBA" id="ARBA00001913"/>
    </source>
</evidence>
<keyword evidence="11" id="KW-0443">Lipid metabolism</keyword>